<protein>
    <submittedName>
        <fullName evidence="1">Uncharacterized protein</fullName>
    </submittedName>
</protein>
<evidence type="ECO:0000313" key="1">
    <source>
        <dbReference type="EMBL" id="KAI7739328.1"/>
    </source>
</evidence>
<accession>A0AAD5CD80</accession>
<sequence length="64" mass="7706">MVRPVPIHNGRERPVHKVLDGSKVLLYMLVKVGMGARHYLWFHRQKRNWHLWKDACLKSKHSTY</sequence>
<comment type="caution">
    <text evidence="1">The sequence shown here is derived from an EMBL/GenBank/DDBJ whole genome shotgun (WGS) entry which is preliminary data.</text>
</comment>
<dbReference type="EMBL" id="JAMZMK010008637">
    <property type="protein sequence ID" value="KAI7739328.1"/>
    <property type="molecule type" value="Genomic_DNA"/>
</dbReference>
<organism evidence="1 2">
    <name type="scientific">Ambrosia artemisiifolia</name>
    <name type="common">Common ragweed</name>
    <dbReference type="NCBI Taxonomy" id="4212"/>
    <lineage>
        <taxon>Eukaryota</taxon>
        <taxon>Viridiplantae</taxon>
        <taxon>Streptophyta</taxon>
        <taxon>Embryophyta</taxon>
        <taxon>Tracheophyta</taxon>
        <taxon>Spermatophyta</taxon>
        <taxon>Magnoliopsida</taxon>
        <taxon>eudicotyledons</taxon>
        <taxon>Gunneridae</taxon>
        <taxon>Pentapetalae</taxon>
        <taxon>asterids</taxon>
        <taxon>campanulids</taxon>
        <taxon>Asterales</taxon>
        <taxon>Asteraceae</taxon>
        <taxon>Asteroideae</taxon>
        <taxon>Heliantheae alliance</taxon>
        <taxon>Heliantheae</taxon>
        <taxon>Ambrosia</taxon>
    </lineage>
</organism>
<proteinExistence type="predicted"/>
<reference evidence="1" key="1">
    <citation type="submission" date="2022-06" db="EMBL/GenBank/DDBJ databases">
        <title>Uncovering the hologenomic basis of an extraordinary plant invasion.</title>
        <authorList>
            <person name="Bieker V.C."/>
            <person name="Martin M.D."/>
            <person name="Gilbert T."/>
            <person name="Hodgins K."/>
            <person name="Battlay P."/>
            <person name="Petersen B."/>
            <person name="Wilson J."/>
        </authorList>
    </citation>
    <scope>NUCLEOTIDE SEQUENCE</scope>
    <source>
        <strain evidence="1">AA19_3_7</strain>
        <tissue evidence="1">Leaf</tissue>
    </source>
</reference>
<dbReference type="Proteomes" id="UP001206925">
    <property type="component" value="Unassembled WGS sequence"/>
</dbReference>
<name>A0AAD5CD80_AMBAR</name>
<gene>
    <name evidence="1" type="ORF">M8C21_020719</name>
</gene>
<keyword evidence="2" id="KW-1185">Reference proteome</keyword>
<dbReference type="AlphaFoldDB" id="A0AAD5CD80"/>
<evidence type="ECO:0000313" key="2">
    <source>
        <dbReference type="Proteomes" id="UP001206925"/>
    </source>
</evidence>